<name>A0A432CI68_9FLAO</name>
<dbReference type="GO" id="GO:0003676">
    <property type="term" value="F:nucleic acid binding"/>
    <property type="evidence" value="ECO:0007669"/>
    <property type="project" value="InterPro"/>
</dbReference>
<comment type="caution">
    <text evidence="2">The sequence shown here is derived from an EMBL/GenBank/DDBJ whole genome shotgun (WGS) entry which is preliminary data.</text>
</comment>
<dbReference type="InterPro" id="IPR050900">
    <property type="entry name" value="Transposase_IS3/IS150/IS904"/>
</dbReference>
<evidence type="ECO:0000313" key="2">
    <source>
        <dbReference type="EMBL" id="RTZ02041.1"/>
    </source>
</evidence>
<dbReference type="InterPro" id="IPR036397">
    <property type="entry name" value="RNaseH_sf"/>
</dbReference>
<proteinExistence type="predicted"/>
<dbReference type="Pfam" id="PF00665">
    <property type="entry name" value="rve"/>
    <property type="match status" value="1"/>
</dbReference>
<protein>
    <recommendedName>
        <fullName evidence="1">Integrase catalytic domain-containing protein</fullName>
    </recommendedName>
</protein>
<evidence type="ECO:0000259" key="1">
    <source>
        <dbReference type="PROSITE" id="PS50994"/>
    </source>
</evidence>
<evidence type="ECO:0000313" key="3">
    <source>
        <dbReference type="Proteomes" id="UP000280825"/>
    </source>
</evidence>
<dbReference type="SUPFAM" id="SSF53098">
    <property type="entry name" value="Ribonuclease H-like"/>
    <property type="match status" value="1"/>
</dbReference>
<reference evidence="2 3" key="1">
    <citation type="submission" date="2018-12" db="EMBL/GenBank/DDBJ databases">
        <title>Flavobacterium sp. nov., isolated from glacier ice.</title>
        <authorList>
            <person name="Liu Q."/>
            <person name="Xin Y.-H."/>
        </authorList>
    </citation>
    <scope>NUCLEOTIDE SEQUENCE [LARGE SCALE GENOMIC DNA]</scope>
    <source>
        <strain evidence="2 3">RB1N8</strain>
    </source>
</reference>
<dbReference type="Proteomes" id="UP000280825">
    <property type="component" value="Unassembled WGS sequence"/>
</dbReference>
<dbReference type="RefSeq" id="WP_126562921.1">
    <property type="nucleotide sequence ID" value="NZ_RYDJ01000020.1"/>
</dbReference>
<dbReference type="GO" id="GO:0015074">
    <property type="term" value="P:DNA integration"/>
    <property type="evidence" value="ECO:0007669"/>
    <property type="project" value="InterPro"/>
</dbReference>
<organism evidence="2 3">
    <name type="scientific">Flavobacterium bomense</name>
    <dbReference type="NCBI Taxonomy" id="2497483"/>
    <lineage>
        <taxon>Bacteria</taxon>
        <taxon>Pseudomonadati</taxon>
        <taxon>Bacteroidota</taxon>
        <taxon>Flavobacteriia</taxon>
        <taxon>Flavobacteriales</taxon>
        <taxon>Flavobacteriaceae</taxon>
        <taxon>Flavobacterium</taxon>
    </lineage>
</organism>
<dbReference type="AlphaFoldDB" id="A0A432CI68"/>
<dbReference type="Pfam" id="PF13333">
    <property type="entry name" value="rve_2"/>
    <property type="match status" value="1"/>
</dbReference>
<dbReference type="Gene3D" id="3.30.420.10">
    <property type="entry name" value="Ribonuclease H-like superfamily/Ribonuclease H"/>
    <property type="match status" value="1"/>
</dbReference>
<dbReference type="InterPro" id="IPR012337">
    <property type="entry name" value="RNaseH-like_sf"/>
</dbReference>
<dbReference type="PANTHER" id="PTHR46889">
    <property type="entry name" value="TRANSPOSASE INSF FOR INSERTION SEQUENCE IS3B-RELATED"/>
    <property type="match status" value="1"/>
</dbReference>
<accession>A0A432CI68</accession>
<dbReference type="EMBL" id="RYDJ01000020">
    <property type="protein sequence ID" value="RTZ02041.1"/>
    <property type="molecule type" value="Genomic_DNA"/>
</dbReference>
<gene>
    <name evidence="2" type="ORF">EKL98_13985</name>
</gene>
<keyword evidence="3" id="KW-1185">Reference proteome</keyword>
<sequence length="158" mass="18348">MIVKEGFIYSTTVLDLYDRKIIGWSLSNGMNVGETSLAAWKMAVKNRSIEKGLLFHSDRGVQYASKKFTNVIESYKMITRSMSRKGNYSDNAVAESFFKTLKTEQIHRNKLLSKEQMKRAIFEIIEICYNTKRRLSALDYKPLKNSGYRKIILKMLLN</sequence>
<dbReference type="PROSITE" id="PS50994">
    <property type="entry name" value="INTEGRASE"/>
    <property type="match status" value="1"/>
</dbReference>
<dbReference type="InterPro" id="IPR001584">
    <property type="entry name" value="Integrase_cat-core"/>
</dbReference>
<feature type="domain" description="Integrase catalytic" evidence="1">
    <location>
        <begin position="1"/>
        <end position="150"/>
    </location>
</feature>